<dbReference type="InterPro" id="IPR035917">
    <property type="entry name" value="YjbQ-like_sf"/>
</dbReference>
<dbReference type="AlphaFoldDB" id="T1DC52"/>
<accession>T1DC52</accession>
<reference evidence="1" key="1">
    <citation type="submission" date="2013-08" db="EMBL/GenBank/DDBJ databases">
        <authorList>
            <person name="Mendez C."/>
            <person name="Richter M."/>
            <person name="Ferrer M."/>
            <person name="Sanchez J."/>
        </authorList>
    </citation>
    <scope>NUCLEOTIDE SEQUENCE</scope>
</reference>
<protein>
    <submittedName>
        <fullName evidence="1">Protein belonging to Uncharacterized protein family UPF0047</fullName>
    </submittedName>
</protein>
<dbReference type="NCBIfam" id="TIGR00149">
    <property type="entry name" value="TIGR00149_YjbQ"/>
    <property type="match status" value="1"/>
</dbReference>
<reference evidence="1" key="2">
    <citation type="journal article" date="2014" name="ISME J.">
        <title>Microbial stratification in low pH oxic and suboxic macroscopic growths along an acid mine drainage.</title>
        <authorList>
            <person name="Mendez-Garcia C."/>
            <person name="Mesa V."/>
            <person name="Sprenger R.R."/>
            <person name="Richter M."/>
            <person name="Diez M.S."/>
            <person name="Solano J."/>
            <person name="Bargiela R."/>
            <person name="Golyshina O.V."/>
            <person name="Manteca A."/>
            <person name="Ramos J.L."/>
            <person name="Gallego J.R."/>
            <person name="Llorente I."/>
            <person name="Martins Dos Santos V.A."/>
            <person name="Jensen O.N."/>
            <person name="Pelaez A.I."/>
            <person name="Sanchez J."/>
            <person name="Ferrer M."/>
        </authorList>
    </citation>
    <scope>NUCLEOTIDE SEQUENCE</scope>
</reference>
<organism evidence="1">
    <name type="scientific">mine drainage metagenome</name>
    <dbReference type="NCBI Taxonomy" id="410659"/>
    <lineage>
        <taxon>unclassified sequences</taxon>
        <taxon>metagenomes</taxon>
        <taxon>ecological metagenomes</taxon>
    </lineage>
</organism>
<dbReference type="SUPFAM" id="SSF111038">
    <property type="entry name" value="YjbQ-like"/>
    <property type="match status" value="1"/>
</dbReference>
<dbReference type="Pfam" id="PF01894">
    <property type="entry name" value="YjbQ"/>
    <property type="match status" value="1"/>
</dbReference>
<sequence length="136" mass="15163">MKSRTEYLVLNTKTPREFVRLTDRVRAIVKDSGIREGLALVSAMHITAAIYVNDNESGLMEDIAKWADRLAPPGDYAHHRTGETNGDAHLKNLLLGHQVVLPVTAGDLDLGPWEEVFYAEFDGQRPKRVVVKVIGE</sequence>
<dbReference type="PANTHER" id="PTHR30615">
    <property type="entry name" value="UNCHARACTERIZED PROTEIN YJBQ-RELATED"/>
    <property type="match status" value="1"/>
</dbReference>
<dbReference type="PANTHER" id="PTHR30615:SF2">
    <property type="entry name" value="YJBQ FAMILY PROTEIN"/>
    <property type="match status" value="1"/>
</dbReference>
<comment type="caution">
    <text evidence="1">The sequence shown here is derived from an EMBL/GenBank/DDBJ whole genome shotgun (WGS) entry which is preliminary data.</text>
</comment>
<evidence type="ECO:0000313" key="1">
    <source>
        <dbReference type="EMBL" id="EQD79660.1"/>
    </source>
</evidence>
<gene>
    <name evidence="1" type="ORF">B1B_00093</name>
</gene>
<dbReference type="EMBL" id="AUZY01000072">
    <property type="protein sequence ID" value="EQD79660.1"/>
    <property type="molecule type" value="Genomic_DNA"/>
</dbReference>
<dbReference type="InterPro" id="IPR001602">
    <property type="entry name" value="UPF0047_YjbQ-like"/>
</dbReference>
<name>T1DC52_9ZZZZ</name>
<dbReference type="PIRSF" id="PIRSF004681">
    <property type="entry name" value="UCP004681"/>
    <property type="match status" value="1"/>
</dbReference>
<proteinExistence type="predicted"/>
<dbReference type="Gene3D" id="2.60.120.460">
    <property type="entry name" value="YjbQ-like"/>
    <property type="match status" value="1"/>
</dbReference>